<keyword evidence="1" id="KW-0540">Nuclease</keyword>
<name>A0ACC3SZI1_LIPKO</name>
<comment type="caution">
    <text evidence="1">The sequence shown here is derived from an EMBL/GenBank/DDBJ whole genome shotgun (WGS) entry which is preliminary data.</text>
</comment>
<gene>
    <name evidence="1" type="ORF">V1525DRAFT_388941</name>
</gene>
<evidence type="ECO:0000313" key="1">
    <source>
        <dbReference type="EMBL" id="KAK9236995.1"/>
    </source>
</evidence>
<proteinExistence type="predicted"/>
<sequence length="376" mass="41986">MALLRKIASDGDAEAQGDGDSEGDAEGDSDDEGDSDGEGDAEAEGDSDGEGDKLNCITQEMAEKLINKYQAITTDLGCWTATLKPDQNGACRLDLRKLKVKPFLHHLALIADNRRAELKKTLGQRGRYYKASHLCHDKKCFNPRHLLVESNSDASKRIACKGKTIVVDAGIRTHPCVHGGDDDKYKCILREEWRQDTAPKDDEGTPTPGVDSMVTDNDADADTFKHNHITQEMAQELVHNYRAITTDLGCWMATLKPDQNGYCRVHLRKLKVRPFLHQLALIADNRLAELKKTLRSTSLDISHLCHNSSCFNPEHLLVESRLQNIRRQTCVGHNVILHRDFEFHPCRHGGIKCLLPVLRLEAGHYVNGSEEQNLPA</sequence>
<reference evidence="2" key="1">
    <citation type="journal article" date="2024" name="Front. Bioeng. Biotechnol.">
        <title>Genome-scale model development and genomic sequencing of the oleaginous clade Lipomyces.</title>
        <authorList>
            <person name="Czajka J.J."/>
            <person name="Han Y."/>
            <person name="Kim J."/>
            <person name="Mondo S.J."/>
            <person name="Hofstad B.A."/>
            <person name="Robles A."/>
            <person name="Haridas S."/>
            <person name="Riley R."/>
            <person name="LaButti K."/>
            <person name="Pangilinan J."/>
            <person name="Andreopoulos W."/>
            <person name="Lipzen A."/>
            <person name="Yan J."/>
            <person name="Wang M."/>
            <person name="Ng V."/>
            <person name="Grigoriev I.V."/>
            <person name="Spatafora J.W."/>
            <person name="Magnuson J.K."/>
            <person name="Baker S.E."/>
            <person name="Pomraning K.R."/>
        </authorList>
    </citation>
    <scope>NUCLEOTIDE SEQUENCE [LARGE SCALE GENOMIC DNA]</scope>
    <source>
        <strain evidence="2">CBS 7786</strain>
    </source>
</reference>
<protein>
    <submittedName>
        <fullName evidence="1">Zinc-binding loop region of homing endonuclease-domain-containing protein</fullName>
    </submittedName>
</protein>
<dbReference type="Proteomes" id="UP001433508">
    <property type="component" value="Unassembled WGS sequence"/>
</dbReference>
<accession>A0ACC3SZI1</accession>
<evidence type="ECO:0000313" key="2">
    <source>
        <dbReference type="Proteomes" id="UP001433508"/>
    </source>
</evidence>
<keyword evidence="1" id="KW-0255">Endonuclease</keyword>
<keyword evidence="1" id="KW-0378">Hydrolase</keyword>
<organism evidence="1 2">
    <name type="scientific">Lipomyces kononenkoae</name>
    <name type="common">Yeast</name>
    <dbReference type="NCBI Taxonomy" id="34357"/>
    <lineage>
        <taxon>Eukaryota</taxon>
        <taxon>Fungi</taxon>
        <taxon>Dikarya</taxon>
        <taxon>Ascomycota</taxon>
        <taxon>Saccharomycotina</taxon>
        <taxon>Lipomycetes</taxon>
        <taxon>Lipomycetales</taxon>
        <taxon>Lipomycetaceae</taxon>
        <taxon>Lipomyces</taxon>
    </lineage>
</organism>
<dbReference type="EMBL" id="MU971376">
    <property type="protein sequence ID" value="KAK9236995.1"/>
    <property type="molecule type" value="Genomic_DNA"/>
</dbReference>
<keyword evidence="2" id="KW-1185">Reference proteome</keyword>